<sequence>MTEKQVYIIVTNTGTVLTKLIKLYTRKPYNHASIAFDNKLSEVYSFGRKTARNPFIGGFVKEDVTAGLFKQADCAIYSFSATEHQIQRMNDYLQEFKVQKNLYRYNFLGLFGVMFNKPITRTKAFFCSQFVASVLKEGNTIHFDKPLSLITPYDLQEVPTFQLVYEGKLKDYHNQHKTKSGRRSGCFYSYWTNGAV</sequence>
<comment type="caution">
    <text evidence="1">The sequence shown here is derived from an EMBL/GenBank/DDBJ whole genome shotgun (WGS) entry which is preliminary data.</text>
</comment>
<accession>A0ABW6K2B9</accession>
<protein>
    <submittedName>
        <fullName evidence="1">Uncharacterized protein</fullName>
    </submittedName>
</protein>
<dbReference type="InterPro" id="IPR038765">
    <property type="entry name" value="Papain-like_cys_pep_sf"/>
</dbReference>
<organism evidence="1 2">
    <name type="scientific">Cytobacillus mangrovibacter</name>
    <dbReference type="NCBI Taxonomy" id="3299024"/>
    <lineage>
        <taxon>Bacteria</taxon>
        <taxon>Bacillati</taxon>
        <taxon>Bacillota</taxon>
        <taxon>Bacilli</taxon>
        <taxon>Bacillales</taxon>
        <taxon>Bacillaceae</taxon>
        <taxon>Cytobacillus</taxon>
    </lineage>
</organism>
<reference evidence="1 2" key="1">
    <citation type="submission" date="2024-08" db="EMBL/GenBank/DDBJ databases">
        <title>Two novel Cytobacillus novel species.</title>
        <authorList>
            <person name="Liu G."/>
        </authorList>
    </citation>
    <scope>NUCLEOTIDE SEQUENCE [LARGE SCALE GENOMIC DNA]</scope>
    <source>
        <strain evidence="1 2">FJAT-53684</strain>
    </source>
</reference>
<name>A0ABW6K2B9_9BACI</name>
<evidence type="ECO:0000313" key="1">
    <source>
        <dbReference type="EMBL" id="MFE8697732.1"/>
    </source>
</evidence>
<evidence type="ECO:0000313" key="2">
    <source>
        <dbReference type="Proteomes" id="UP001601058"/>
    </source>
</evidence>
<dbReference type="RefSeq" id="WP_389221434.1">
    <property type="nucleotide sequence ID" value="NZ_JBIACJ010000008.1"/>
</dbReference>
<keyword evidence="2" id="KW-1185">Reference proteome</keyword>
<dbReference type="Proteomes" id="UP001601058">
    <property type="component" value="Unassembled WGS sequence"/>
</dbReference>
<dbReference type="Gene3D" id="3.90.1720.10">
    <property type="entry name" value="endopeptidase domain like (from Nostoc punctiforme)"/>
    <property type="match status" value="1"/>
</dbReference>
<gene>
    <name evidence="1" type="ORF">ACFYKT_15440</name>
</gene>
<dbReference type="EMBL" id="JBIACJ010000008">
    <property type="protein sequence ID" value="MFE8697732.1"/>
    <property type="molecule type" value="Genomic_DNA"/>
</dbReference>
<proteinExistence type="predicted"/>
<dbReference type="SUPFAM" id="SSF54001">
    <property type="entry name" value="Cysteine proteinases"/>
    <property type="match status" value="1"/>
</dbReference>